<proteinExistence type="predicted"/>
<dbReference type="EMBL" id="AOFT01000001">
    <property type="protein sequence ID" value="EMR07734.1"/>
    <property type="molecule type" value="Genomic_DNA"/>
</dbReference>
<dbReference type="OrthoDB" id="2427314at2"/>
<dbReference type="STRING" id="1235279.C772_00062"/>
<comment type="caution">
    <text evidence="1">The sequence shown here is derived from an EMBL/GenBank/DDBJ whole genome shotgun (WGS) entry which is preliminary data.</text>
</comment>
<gene>
    <name evidence="1" type="ORF">C772_00062</name>
</gene>
<dbReference type="InterPro" id="IPR034660">
    <property type="entry name" value="DinB/YfiT-like"/>
</dbReference>
<sequence>MRLAAVSFIILNTRFGWLIQIVTHMAHHRGQLHSMLVRMGKDPGIQLFE</sequence>
<organism evidence="1 2">
    <name type="scientific">Bhargavaea cecembensis DSE10</name>
    <dbReference type="NCBI Taxonomy" id="1235279"/>
    <lineage>
        <taxon>Bacteria</taxon>
        <taxon>Bacillati</taxon>
        <taxon>Bacillota</taxon>
        <taxon>Bacilli</taxon>
        <taxon>Bacillales</taxon>
        <taxon>Caryophanaceae</taxon>
        <taxon>Bhargavaea</taxon>
    </lineage>
</organism>
<dbReference type="Proteomes" id="UP000011919">
    <property type="component" value="Unassembled WGS sequence"/>
</dbReference>
<evidence type="ECO:0000313" key="2">
    <source>
        <dbReference type="Proteomes" id="UP000011919"/>
    </source>
</evidence>
<dbReference type="AlphaFoldDB" id="M7PB79"/>
<reference evidence="1 2" key="1">
    <citation type="journal article" date="2013" name="Genome Announc.">
        <title>Draft Genome Sequence of Bhargavaea cecembensis Strain DSE10T, Isolated from a Deep-Sea Sediment Sample Collected at a Depth of 5,904 m from the Chagos-Laccadive Ridge System in the Indian Ocean.</title>
        <authorList>
            <person name="Shivaji S."/>
            <person name="Ara S."/>
            <person name="Begum Z."/>
            <person name="Ruth M."/>
            <person name="Singh A."/>
            <person name="Kumar Pinnaka A."/>
        </authorList>
    </citation>
    <scope>NUCLEOTIDE SEQUENCE [LARGE SCALE GENOMIC DNA]</scope>
    <source>
        <strain evidence="1 2">DSE10</strain>
    </source>
</reference>
<accession>M7PB79</accession>
<evidence type="ECO:0008006" key="3">
    <source>
        <dbReference type="Google" id="ProtNLM"/>
    </source>
</evidence>
<dbReference type="Gene3D" id="1.20.120.450">
    <property type="entry name" value="dinb family like domain"/>
    <property type="match status" value="1"/>
</dbReference>
<name>M7PB79_9BACL</name>
<dbReference type="SUPFAM" id="SSF109854">
    <property type="entry name" value="DinB/YfiT-like putative metalloenzymes"/>
    <property type="match status" value="1"/>
</dbReference>
<keyword evidence="2" id="KW-1185">Reference proteome</keyword>
<evidence type="ECO:0000313" key="1">
    <source>
        <dbReference type="EMBL" id="EMR07734.1"/>
    </source>
</evidence>
<protein>
    <recommendedName>
        <fullName evidence="3">DinB family protein</fullName>
    </recommendedName>
</protein>